<evidence type="ECO:0000256" key="5">
    <source>
        <dbReference type="ARBA" id="ARBA00022741"/>
    </source>
</evidence>
<dbReference type="GO" id="GO:0005759">
    <property type="term" value="C:mitochondrial matrix"/>
    <property type="evidence" value="ECO:0007669"/>
    <property type="project" value="UniProtKB-SubCell"/>
</dbReference>
<evidence type="ECO:0000256" key="6">
    <source>
        <dbReference type="ARBA" id="ARBA00022840"/>
    </source>
</evidence>
<keyword evidence="8" id="KW-0809">Transit peptide</keyword>
<accession>V7PUH9</accession>
<feature type="domain" description="Aminoacyl-transfer RNA synthetases class-II family profile" evidence="13">
    <location>
        <begin position="139"/>
        <end position="386"/>
    </location>
</feature>
<dbReference type="SUPFAM" id="SSF54991">
    <property type="entry name" value="Anticodon-binding domain of PheRS"/>
    <property type="match status" value="1"/>
</dbReference>
<organism evidence="15 16">
    <name type="scientific">Plasmodium yoelii 17X</name>
    <dbReference type="NCBI Taxonomy" id="1323249"/>
    <lineage>
        <taxon>Eukaryota</taxon>
        <taxon>Sar</taxon>
        <taxon>Alveolata</taxon>
        <taxon>Apicomplexa</taxon>
        <taxon>Aconoidasida</taxon>
        <taxon>Haemosporida</taxon>
        <taxon>Plasmodiidae</taxon>
        <taxon>Plasmodium</taxon>
        <taxon>Plasmodium (Vinckeia)</taxon>
    </lineage>
</organism>
<evidence type="ECO:0000256" key="7">
    <source>
        <dbReference type="ARBA" id="ARBA00022917"/>
    </source>
</evidence>
<dbReference type="GO" id="GO:0004826">
    <property type="term" value="F:phenylalanine-tRNA ligase activity"/>
    <property type="evidence" value="ECO:0007669"/>
    <property type="project" value="UniProtKB-EC"/>
</dbReference>
<dbReference type="PROSITE" id="PS50862">
    <property type="entry name" value="AA_TRNA_LIGASE_II"/>
    <property type="match status" value="1"/>
</dbReference>
<dbReference type="OrthoDB" id="4457at2759"/>
<keyword evidence="4" id="KW-0436">Ligase</keyword>
<dbReference type="PROSITE" id="PS51447">
    <property type="entry name" value="FDX_ACB"/>
    <property type="match status" value="1"/>
</dbReference>
<dbReference type="Gene3D" id="3.30.930.10">
    <property type="entry name" value="Bira Bifunctional Protein, Domain 2"/>
    <property type="match status" value="1"/>
</dbReference>
<reference evidence="15 16" key="1">
    <citation type="submission" date="2013-11" db="EMBL/GenBank/DDBJ databases">
        <title>The Genome Sequence of Plasmodium yoelii 17X.</title>
        <authorList>
            <consortium name="The Broad Institute Genomics Platform"/>
            <consortium name="The Broad Institute Genome Sequencing Center for Infectious Disease"/>
            <person name="Neafsey D."/>
            <person name="Adams J."/>
            <person name="Walker B."/>
            <person name="Young S.K."/>
            <person name="Zeng Q."/>
            <person name="Gargeya S."/>
            <person name="Fitzgerald M."/>
            <person name="Haas B."/>
            <person name="Abouelleil A."/>
            <person name="Alvarado L."/>
            <person name="Chapman S.B."/>
            <person name="Gainer-Dewar J."/>
            <person name="Goldberg J."/>
            <person name="Griggs A."/>
            <person name="Gujja S."/>
            <person name="Hansen M."/>
            <person name="Howarth C."/>
            <person name="Imamovic A."/>
            <person name="Ireland A."/>
            <person name="Larimer J."/>
            <person name="McCowan C."/>
            <person name="Murphy C."/>
            <person name="Pearson M."/>
            <person name="Poon T.W."/>
            <person name="Priest M."/>
            <person name="Roberts A."/>
            <person name="Saif S."/>
            <person name="Shea T."/>
            <person name="Sykes S."/>
            <person name="Wortman J."/>
            <person name="Nusbaum C."/>
            <person name="Birren B."/>
        </authorList>
    </citation>
    <scope>NUCLEOTIDE SEQUENCE [LARGE SCALE GENOMIC DNA]</scope>
    <source>
        <strain evidence="15 16">17X</strain>
    </source>
</reference>
<evidence type="ECO:0000256" key="8">
    <source>
        <dbReference type="ARBA" id="ARBA00022946"/>
    </source>
</evidence>
<sequence>MAKLPKIILTNEGKTLYNILNHPIRTVKSRIEYFFKFENFDNLNNEISVKDNFDHLFVPLKHPVRNFKDTFYLNENYIKNYSYIQKYYYDIYEKLNPFYKYYLANKFLHHDQIKLKRTHMTTHLPELLRTNHKQVIYTGTVYRRDQIDKLHFPIFHQTDGFLIHHDTFDVESELKLKLENLISHLFGSKSIQMQWDHQTSFPFTEPSFELYIKQNLDNNNNNKNNIIVSNSQLVTSQSNGCTTQENHDDSKNWVEVLGCGKIKKEVIAISLYENEINKIIEKEISLFAPNLLKDIFKFSNEKNIDISLPSVLNVSNKLCNDDLNKKIEIKINEFLKTIKYNGWAFGIGLERLAMLLYDINDIRLFWSQDNRFINQFKENEISKFIPFSNFPSIHKDISFYANENFDEALFFQICRDIANENIEQVKKIDHYFNQKTKKTSLCYRIIYRSHFQNLTHKNINETQNKIIQALTKECFITIR</sequence>
<dbReference type="EC" id="6.1.1.20" evidence="3"/>
<keyword evidence="5" id="KW-0547">Nucleotide-binding</keyword>
<protein>
    <recommendedName>
        <fullName evidence="3">phenylalanine--tRNA ligase</fullName>
        <ecNumber evidence="3">6.1.1.20</ecNumber>
    </recommendedName>
    <alternativeName>
        <fullName evidence="11">Phenylalanyl-tRNA synthetase</fullName>
    </alternativeName>
</protein>
<evidence type="ECO:0000256" key="12">
    <source>
        <dbReference type="ARBA" id="ARBA00049255"/>
    </source>
</evidence>
<comment type="subcellular location">
    <subcellularLocation>
        <location evidence="1">Mitochondrion matrix</location>
    </subcellularLocation>
</comment>
<evidence type="ECO:0000259" key="13">
    <source>
        <dbReference type="PROSITE" id="PS50862"/>
    </source>
</evidence>
<evidence type="ECO:0000256" key="4">
    <source>
        <dbReference type="ARBA" id="ARBA00022598"/>
    </source>
</evidence>
<evidence type="ECO:0000256" key="3">
    <source>
        <dbReference type="ARBA" id="ARBA00012814"/>
    </source>
</evidence>
<dbReference type="SUPFAM" id="SSF55681">
    <property type="entry name" value="Class II aaRS and biotin synthetases"/>
    <property type="match status" value="1"/>
</dbReference>
<dbReference type="InterPro" id="IPR045864">
    <property type="entry name" value="aa-tRNA-synth_II/BPL/LPL"/>
</dbReference>
<dbReference type="PANTHER" id="PTHR11538">
    <property type="entry name" value="PHENYLALANYL-TRNA SYNTHETASE"/>
    <property type="match status" value="1"/>
</dbReference>
<proteinExistence type="inferred from homology"/>
<keyword evidence="7" id="KW-0648">Protein biosynthesis</keyword>
<dbReference type="GO" id="GO:0005524">
    <property type="term" value="F:ATP binding"/>
    <property type="evidence" value="ECO:0007669"/>
    <property type="project" value="UniProtKB-KW"/>
</dbReference>
<gene>
    <name evidence="15" type="ORF">YYC_00109</name>
</gene>
<dbReference type="EMBL" id="KI635723">
    <property type="protein sequence ID" value="ETB63274.1"/>
    <property type="molecule type" value="Genomic_DNA"/>
</dbReference>
<dbReference type="FunFam" id="3.30.70.380:FF:000002">
    <property type="entry name" value="phenylalanine--tRNA ligase, mitochondrial"/>
    <property type="match status" value="1"/>
</dbReference>
<dbReference type="Gene3D" id="3.30.70.380">
    <property type="entry name" value="Ferrodoxin-fold anticodon-binding domain"/>
    <property type="match status" value="1"/>
</dbReference>
<dbReference type="AlphaFoldDB" id="V7PUH9"/>
<comment type="catalytic activity">
    <reaction evidence="12">
        <text>tRNA(Phe) + L-phenylalanine + ATP = L-phenylalanyl-tRNA(Phe) + AMP + diphosphate + H(+)</text>
        <dbReference type="Rhea" id="RHEA:19413"/>
        <dbReference type="Rhea" id="RHEA-COMP:9668"/>
        <dbReference type="Rhea" id="RHEA-COMP:9699"/>
        <dbReference type="ChEBI" id="CHEBI:15378"/>
        <dbReference type="ChEBI" id="CHEBI:30616"/>
        <dbReference type="ChEBI" id="CHEBI:33019"/>
        <dbReference type="ChEBI" id="CHEBI:58095"/>
        <dbReference type="ChEBI" id="CHEBI:78442"/>
        <dbReference type="ChEBI" id="CHEBI:78531"/>
        <dbReference type="ChEBI" id="CHEBI:456215"/>
        <dbReference type="EC" id="6.1.1.20"/>
    </reaction>
</comment>
<comment type="similarity">
    <text evidence="2">Belongs to the class-II aminoacyl-tRNA synthetase family.</text>
</comment>
<dbReference type="Proteomes" id="UP000018538">
    <property type="component" value="Unassembled WGS sequence"/>
</dbReference>
<evidence type="ECO:0000313" key="16">
    <source>
        <dbReference type="Proteomes" id="UP000018538"/>
    </source>
</evidence>
<keyword evidence="9" id="KW-0496">Mitochondrion</keyword>
<dbReference type="InterPro" id="IPR036690">
    <property type="entry name" value="Fdx_antiC-bd_sf"/>
</dbReference>
<dbReference type="Pfam" id="PF01409">
    <property type="entry name" value="tRNA-synt_2d"/>
    <property type="match status" value="2"/>
</dbReference>
<dbReference type="InterPro" id="IPR005121">
    <property type="entry name" value="Fdx_antiC-bd"/>
</dbReference>
<dbReference type="Pfam" id="PF03147">
    <property type="entry name" value="FDX-ACB"/>
    <property type="match status" value="1"/>
</dbReference>
<evidence type="ECO:0000313" key="15">
    <source>
        <dbReference type="EMBL" id="ETB63274.1"/>
    </source>
</evidence>
<keyword evidence="10" id="KW-0030">Aminoacyl-tRNA synthetase</keyword>
<keyword evidence="6" id="KW-0067">ATP-binding</keyword>
<dbReference type="InterPro" id="IPR006195">
    <property type="entry name" value="aa-tRNA-synth_II"/>
</dbReference>
<dbReference type="SMART" id="SM00896">
    <property type="entry name" value="FDX-ACB"/>
    <property type="match status" value="1"/>
</dbReference>
<keyword evidence="16" id="KW-1185">Reference proteome</keyword>
<dbReference type="PANTHER" id="PTHR11538:SF41">
    <property type="entry name" value="PHENYLALANINE--TRNA LIGASE, MITOCHONDRIAL"/>
    <property type="match status" value="1"/>
</dbReference>
<dbReference type="GO" id="GO:0006432">
    <property type="term" value="P:phenylalanyl-tRNA aminoacylation"/>
    <property type="evidence" value="ECO:0007669"/>
    <property type="project" value="TreeGrafter"/>
</dbReference>
<evidence type="ECO:0000256" key="10">
    <source>
        <dbReference type="ARBA" id="ARBA00023146"/>
    </source>
</evidence>
<evidence type="ECO:0000256" key="1">
    <source>
        <dbReference type="ARBA" id="ARBA00004305"/>
    </source>
</evidence>
<evidence type="ECO:0000256" key="2">
    <source>
        <dbReference type="ARBA" id="ARBA00008226"/>
    </source>
</evidence>
<name>V7PUH9_PLAYE</name>
<evidence type="ECO:0000256" key="9">
    <source>
        <dbReference type="ARBA" id="ARBA00023128"/>
    </source>
</evidence>
<evidence type="ECO:0000259" key="14">
    <source>
        <dbReference type="PROSITE" id="PS51447"/>
    </source>
</evidence>
<dbReference type="GO" id="GO:0000049">
    <property type="term" value="F:tRNA binding"/>
    <property type="evidence" value="ECO:0007669"/>
    <property type="project" value="InterPro"/>
</dbReference>
<feature type="domain" description="FDX-ACB" evidence="14">
    <location>
        <begin position="388"/>
        <end position="479"/>
    </location>
</feature>
<evidence type="ECO:0000256" key="11">
    <source>
        <dbReference type="ARBA" id="ARBA00031194"/>
    </source>
</evidence>
<dbReference type="InterPro" id="IPR002319">
    <property type="entry name" value="Phenylalanyl-tRNA_Synthase"/>
</dbReference>